<keyword evidence="2" id="KW-1283">Bacterial microcompartment</keyword>
<dbReference type="InterPro" id="IPR000249">
    <property type="entry name" value="BMC_dom"/>
</dbReference>
<evidence type="ECO:0000256" key="3">
    <source>
        <dbReference type="PROSITE-ProRule" id="PRU01278"/>
    </source>
</evidence>
<organism evidence="5 6">
    <name type="scientific">Vagococcus allomyrinae</name>
    <dbReference type="NCBI Taxonomy" id="2794353"/>
    <lineage>
        <taxon>Bacteria</taxon>
        <taxon>Bacillati</taxon>
        <taxon>Bacillota</taxon>
        <taxon>Bacilli</taxon>
        <taxon>Lactobacillales</taxon>
        <taxon>Enterococcaceae</taxon>
        <taxon>Vagococcus</taxon>
    </lineage>
</organism>
<dbReference type="EMBL" id="JAEEGA010000001">
    <property type="protein sequence ID" value="MBP1039523.1"/>
    <property type="molecule type" value="Genomic_DNA"/>
</dbReference>
<keyword evidence="6" id="KW-1185">Reference proteome</keyword>
<gene>
    <name evidence="5" type="ORF">I6N95_00745</name>
</gene>
<proteinExistence type="inferred from homology"/>
<comment type="caution">
    <text evidence="5">The sequence shown here is derived from an EMBL/GenBank/DDBJ whole genome shotgun (WGS) entry which is preliminary data.</text>
</comment>
<comment type="similarity">
    <text evidence="3">Belongs to the bacterial microcompartments protein family.</text>
</comment>
<evidence type="ECO:0000313" key="5">
    <source>
        <dbReference type="EMBL" id="MBP1039523.1"/>
    </source>
</evidence>
<accession>A0A940SUN6</accession>
<name>A0A940SUN6_9ENTE</name>
<dbReference type="SUPFAM" id="SSF143414">
    <property type="entry name" value="CcmK-like"/>
    <property type="match status" value="1"/>
</dbReference>
<dbReference type="RefSeq" id="WP_209524427.1">
    <property type="nucleotide sequence ID" value="NZ_JAEEGA010000001.1"/>
</dbReference>
<dbReference type="CDD" id="cd07045">
    <property type="entry name" value="BMC_CcmK_like"/>
    <property type="match status" value="1"/>
</dbReference>
<evidence type="ECO:0000259" key="4">
    <source>
        <dbReference type="PROSITE" id="PS51930"/>
    </source>
</evidence>
<evidence type="ECO:0000256" key="2">
    <source>
        <dbReference type="ARBA" id="ARBA00024446"/>
    </source>
</evidence>
<evidence type="ECO:0000313" key="6">
    <source>
        <dbReference type="Proteomes" id="UP000674938"/>
    </source>
</evidence>
<protein>
    <submittedName>
        <fullName evidence="5">BMC domain-containing protein</fullName>
    </submittedName>
</protein>
<sequence>MRNGALGLIEVTGFLGIVAAADTAVKAADVNIINVEKIKGGLSTLEISGDVGAVKAAVLAAEAEVNQLGCLLSSHVIPRIDQSVLQMELGNSKNVEKKQPVLEIVEQETVVKKEISKKGQTTNKTTKVEELK</sequence>
<dbReference type="PANTHER" id="PTHR33941">
    <property type="entry name" value="PROPANEDIOL UTILIZATION PROTEIN PDUA"/>
    <property type="match status" value="1"/>
</dbReference>
<dbReference type="Gene3D" id="3.30.70.1710">
    <property type="match status" value="1"/>
</dbReference>
<dbReference type="PANTHER" id="PTHR33941:SF11">
    <property type="entry name" value="BACTERIAL MICROCOMPARTMENT SHELL PROTEIN PDUJ"/>
    <property type="match status" value="1"/>
</dbReference>
<dbReference type="AlphaFoldDB" id="A0A940SUN6"/>
<dbReference type="GO" id="GO:0031469">
    <property type="term" value="C:bacterial microcompartment"/>
    <property type="evidence" value="ECO:0007669"/>
    <property type="project" value="UniProtKB-SubCell"/>
</dbReference>
<reference evidence="5" key="1">
    <citation type="submission" date="2020-12" db="EMBL/GenBank/DDBJ databases">
        <title>Vagococcus allomyrinae sp. nov. and Enterococcus lavae sp. nov., isolated from the larvae of Allomyrina dichotoma.</title>
        <authorList>
            <person name="Lee S.D."/>
        </authorList>
    </citation>
    <scope>NUCLEOTIDE SEQUENCE</scope>
    <source>
        <strain evidence="5">BWB3-3</strain>
    </source>
</reference>
<dbReference type="SMART" id="SM00877">
    <property type="entry name" value="BMC"/>
    <property type="match status" value="1"/>
</dbReference>
<dbReference type="InterPro" id="IPR050575">
    <property type="entry name" value="BMC_shell"/>
</dbReference>
<dbReference type="InterPro" id="IPR037233">
    <property type="entry name" value="CcmK-like_sf"/>
</dbReference>
<dbReference type="PROSITE" id="PS51930">
    <property type="entry name" value="BMC_2"/>
    <property type="match status" value="1"/>
</dbReference>
<dbReference type="InterPro" id="IPR044872">
    <property type="entry name" value="CcmK/CsoS1_BMC"/>
</dbReference>
<evidence type="ECO:0000256" key="1">
    <source>
        <dbReference type="ARBA" id="ARBA00024322"/>
    </source>
</evidence>
<comment type="subcellular location">
    <subcellularLocation>
        <location evidence="1">Bacterial microcompartment</location>
    </subcellularLocation>
</comment>
<dbReference type="Proteomes" id="UP000674938">
    <property type="component" value="Unassembled WGS sequence"/>
</dbReference>
<feature type="domain" description="BMC" evidence="4">
    <location>
        <begin position="5"/>
        <end position="89"/>
    </location>
</feature>
<dbReference type="Pfam" id="PF00936">
    <property type="entry name" value="BMC"/>
    <property type="match status" value="1"/>
</dbReference>